<gene>
    <name evidence="1" type="ORF">ROR02_29810</name>
</gene>
<accession>A0A512HBT2</accession>
<evidence type="ECO:0000313" key="1">
    <source>
        <dbReference type="EMBL" id="GEO82850.1"/>
    </source>
</evidence>
<evidence type="ECO:0000313" key="2">
    <source>
        <dbReference type="Proteomes" id="UP000321567"/>
    </source>
</evidence>
<name>A0A512HBT2_9PROT</name>
<comment type="caution">
    <text evidence="1">The sequence shown here is derived from an EMBL/GenBank/DDBJ whole genome shotgun (WGS) entry which is preliminary data.</text>
</comment>
<keyword evidence="2" id="KW-1185">Reference proteome</keyword>
<reference evidence="1 2" key="1">
    <citation type="submission" date="2019-07" db="EMBL/GenBank/DDBJ databases">
        <title>Whole genome shotgun sequence of Rhodospirillum oryzae NBRC 107573.</title>
        <authorList>
            <person name="Hosoyama A."/>
            <person name="Uohara A."/>
            <person name="Ohji S."/>
            <person name="Ichikawa N."/>
        </authorList>
    </citation>
    <scope>NUCLEOTIDE SEQUENCE [LARGE SCALE GENOMIC DNA]</scope>
    <source>
        <strain evidence="1 2">NBRC 107573</strain>
    </source>
</reference>
<organism evidence="1 2">
    <name type="scientific">Pararhodospirillum oryzae</name>
    <dbReference type="NCBI Taxonomy" id="478448"/>
    <lineage>
        <taxon>Bacteria</taxon>
        <taxon>Pseudomonadati</taxon>
        <taxon>Pseudomonadota</taxon>
        <taxon>Alphaproteobacteria</taxon>
        <taxon>Rhodospirillales</taxon>
        <taxon>Rhodospirillaceae</taxon>
        <taxon>Pararhodospirillum</taxon>
    </lineage>
</organism>
<sequence length="178" mass="18857">MWALIIDGLVSEITPLDPAGRYHPSLTWVEVPESLRPWVGPGWTEADGFRPPDGFATHLVARIDILAGEARQRWVTDVPGQEGTYQAKAAEAAALASDPAPDPAEYPYLSAEAVETGASLAETAALVAATAAAWAQANATIEARRRGWKTRAAAATSPADLLVILSDLHARGWPTPTP</sequence>
<dbReference type="OrthoDB" id="8596093at2"/>
<dbReference type="EMBL" id="BJZO01000120">
    <property type="protein sequence ID" value="GEO82850.1"/>
    <property type="molecule type" value="Genomic_DNA"/>
</dbReference>
<dbReference type="Proteomes" id="UP000321567">
    <property type="component" value="Unassembled WGS sequence"/>
</dbReference>
<protein>
    <submittedName>
        <fullName evidence="1">Uncharacterized protein</fullName>
    </submittedName>
</protein>
<proteinExistence type="predicted"/>
<dbReference type="AlphaFoldDB" id="A0A512HBT2"/>
<dbReference type="RefSeq" id="WP_147164878.1">
    <property type="nucleotide sequence ID" value="NZ_BJZO01000120.1"/>
</dbReference>